<keyword evidence="4" id="KW-1185">Reference proteome</keyword>
<keyword evidence="2" id="KW-0812">Transmembrane</keyword>
<gene>
    <name evidence="3" type="ORF">EV664_103278</name>
</gene>
<protein>
    <submittedName>
        <fullName evidence="3">Uncharacterized protein DUF2155</fullName>
    </submittedName>
</protein>
<dbReference type="EMBL" id="SNWD01000003">
    <property type="protein sequence ID" value="TDN84632.1"/>
    <property type="molecule type" value="Genomic_DNA"/>
</dbReference>
<evidence type="ECO:0000256" key="2">
    <source>
        <dbReference type="SAM" id="Phobius"/>
    </source>
</evidence>
<evidence type="ECO:0000256" key="1">
    <source>
        <dbReference type="SAM" id="MobiDB-lite"/>
    </source>
</evidence>
<evidence type="ECO:0000313" key="4">
    <source>
        <dbReference type="Proteomes" id="UP000295493"/>
    </source>
</evidence>
<feature type="transmembrane region" description="Helical" evidence="2">
    <location>
        <begin position="12"/>
        <end position="32"/>
    </location>
</feature>
<feature type="region of interest" description="Disordered" evidence="1">
    <location>
        <begin position="180"/>
        <end position="230"/>
    </location>
</feature>
<evidence type="ECO:0000313" key="3">
    <source>
        <dbReference type="EMBL" id="TDN84632.1"/>
    </source>
</evidence>
<dbReference type="Proteomes" id="UP000295493">
    <property type="component" value="Unassembled WGS sequence"/>
</dbReference>
<reference evidence="3 4" key="1">
    <citation type="submission" date="2019-03" db="EMBL/GenBank/DDBJ databases">
        <title>Genomic Encyclopedia of Type Strains, Phase IV (KMG-IV): sequencing the most valuable type-strain genomes for metagenomic binning, comparative biology and taxonomic classification.</title>
        <authorList>
            <person name="Goeker M."/>
        </authorList>
    </citation>
    <scope>NUCLEOTIDE SEQUENCE [LARGE SCALE GENOMIC DNA]</scope>
    <source>
        <strain evidence="3 4">DSM 25059</strain>
    </source>
</reference>
<organism evidence="3 4">
    <name type="scientific">Stakelama pacifica</name>
    <dbReference type="NCBI Taxonomy" id="517720"/>
    <lineage>
        <taxon>Bacteria</taxon>
        <taxon>Pseudomonadati</taxon>
        <taxon>Pseudomonadota</taxon>
        <taxon>Alphaproteobacteria</taxon>
        <taxon>Sphingomonadales</taxon>
        <taxon>Sphingomonadaceae</taxon>
        <taxon>Stakelama</taxon>
    </lineage>
</organism>
<feature type="compositionally biased region" description="Polar residues" evidence="1">
    <location>
        <begin position="220"/>
        <end position="230"/>
    </location>
</feature>
<sequence length="230" mass="24884">MDAGRVNRKRLLLWGGGLIAAVLIGIGVWQGIEAYRRSHRPTAPQAAPETDELAVLDRGSGNSDIVTVQVDSLNDPNKGATPMKERVATLGILNKRNGQTRDIRLKPGQSARLGGLTVRLRACERTAPWEPEEYTGAFVQVDRLQADQKSWKRVFSGWLYKERPALNVVQDPVYDVWPKSCEMSFPEGGEPVSSGSPASRSSAKKSAPAQGSEPVPAETPSPTAAESNPT</sequence>
<keyword evidence="2" id="KW-0472">Membrane</keyword>
<name>A0A4R6FSH0_9SPHN</name>
<accession>A0A4R6FSH0</accession>
<dbReference type="InterPro" id="IPR019225">
    <property type="entry name" value="DUF2155"/>
</dbReference>
<keyword evidence="2" id="KW-1133">Transmembrane helix</keyword>
<dbReference type="AlphaFoldDB" id="A0A4R6FSH0"/>
<comment type="caution">
    <text evidence="3">The sequence shown here is derived from an EMBL/GenBank/DDBJ whole genome shotgun (WGS) entry which is preliminary data.</text>
</comment>
<feature type="compositionally biased region" description="Low complexity" evidence="1">
    <location>
        <begin position="193"/>
        <end position="209"/>
    </location>
</feature>
<proteinExistence type="predicted"/>
<dbReference type="Pfam" id="PF09923">
    <property type="entry name" value="DUF2155"/>
    <property type="match status" value="1"/>
</dbReference>